<reference evidence="3 4" key="1">
    <citation type="submission" date="2024-01" db="EMBL/GenBank/DDBJ databases">
        <title>A draft genome for the cacao thread blight pathogen Marasmiellus scandens.</title>
        <authorList>
            <person name="Baruah I.K."/>
            <person name="Leung J."/>
            <person name="Bukari Y."/>
            <person name="Amoako-Attah I."/>
            <person name="Meinhardt L.W."/>
            <person name="Bailey B.A."/>
            <person name="Cohen S.P."/>
        </authorList>
    </citation>
    <scope>NUCLEOTIDE SEQUENCE [LARGE SCALE GENOMIC DNA]</scope>
    <source>
        <strain evidence="3 4">GH-19</strain>
    </source>
</reference>
<keyword evidence="2" id="KW-0496">Mitochondrion</keyword>
<evidence type="ECO:0000256" key="2">
    <source>
        <dbReference type="ARBA" id="ARBA00023128"/>
    </source>
</evidence>
<organism evidence="3 4">
    <name type="scientific">Marasmiellus scandens</name>
    <dbReference type="NCBI Taxonomy" id="2682957"/>
    <lineage>
        <taxon>Eukaryota</taxon>
        <taxon>Fungi</taxon>
        <taxon>Dikarya</taxon>
        <taxon>Basidiomycota</taxon>
        <taxon>Agaricomycotina</taxon>
        <taxon>Agaricomycetes</taxon>
        <taxon>Agaricomycetidae</taxon>
        <taxon>Agaricales</taxon>
        <taxon>Marasmiineae</taxon>
        <taxon>Omphalotaceae</taxon>
        <taxon>Marasmiellus</taxon>
    </lineage>
</organism>
<gene>
    <name evidence="3" type="ORF">VKT23_020262</name>
</gene>
<name>A0ABR1IKQ5_9AGAR</name>
<protein>
    <recommendedName>
        <fullName evidence="5">Deacetylase sirtuin-type domain-containing protein</fullName>
    </recommendedName>
</protein>
<keyword evidence="4" id="KW-1185">Reference proteome</keyword>
<evidence type="ECO:0000313" key="3">
    <source>
        <dbReference type="EMBL" id="KAK7434312.1"/>
    </source>
</evidence>
<evidence type="ECO:0008006" key="5">
    <source>
        <dbReference type="Google" id="ProtNLM"/>
    </source>
</evidence>
<dbReference type="SUPFAM" id="SSF52467">
    <property type="entry name" value="DHS-like NAD/FAD-binding domain"/>
    <property type="match status" value="1"/>
</dbReference>
<sequence length="205" mass="23147">MVIDVQLFNSYTVGDMDIQDMMQRDISAKPDLLLVVGTSLKIPGARRFVETILAGKETVTVELNEALLPQDLGFTYRLQLDCQEFASRMLRLMNLSQDYQQEYSDTITLTRSETSSSVFADSFFLAFDPTKDNCSNEAYEMLSNGSPSDSDSNRMTQCIDFDAGVDDWDRLFHLPSSLPAKMPMGHEEQCLPDRIQKVIITLLFG</sequence>
<dbReference type="Gene3D" id="3.40.50.1220">
    <property type="entry name" value="TPP-binding domain"/>
    <property type="match status" value="1"/>
</dbReference>
<evidence type="ECO:0000313" key="4">
    <source>
        <dbReference type="Proteomes" id="UP001498398"/>
    </source>
</evidence>
<accession>A0ABR1IKQ5</accession>
<dbReference type="InterPro" id="IPR029035">
    <property type="entry name" value="DHS-like_NAD/FAD-binding_dom"/>
</dbReference>
<evidence type="ECO:0000256" key="1">
    <source>
        <dbReference type="ARBA" id="ARBA00004173"/>
    </source>
</evidence>
<proteinExistence type="predicted"/>
<dbReference type="EMBL" id="JBANRG010000127">
    <property type="protein sequence ID" value="KAK7434312.1"/>
    <property type="molecule type" value="Genomic_DNA"/>
</dbReference>
<dbReference type="Proteomes" id="UP001498398">
    <property type="component" value="Unassembled WGS sequence"/>
</dbReference>
<comment type="caution">
    <text evidence="3">The sequence shown here is derived from an EMBL/GenBank/DDBJ whole genome shotgun (WGS) entry which is preliminary data.</text>
</comment>
<comment type="subcellular location">
    <subcellularLocation>
        <location evidence="1">Mitochondrion</location>
    </subcellularLocation>
</comment>